<feature type="domain" description="UspA" evidence="2">
    <location>
        <begin position="175"/>
        <end position="297"/>
    </location>
</feature>
<organism evidence="3 4">
    <name type="scientific">Dyella ginsengisoli</name>
    <dbReference type="NCBI Taxonomy" id="363848"/>
    <lineage>
        <taxon>Bacteria</taxon>
        <taxon>Pseudomonadati</taxon>
        <taxon>Pseudomonadota</taxon>
        <taxon>Gammaproteobacteria</taxon>
        <taxon>Lysobacterales</taxon>
        <taxon>Rhodanobacteraceae</taxon>
        <taxon>Dyella</taxon>
    </lineage>
</organism>
<proteinExistence type="predicted"/>
<dbReference type="Proteomes" id="UP001620460">
    <property type="component" value="Unassembled WGS sequence"/>
</dbReference>
<dbReference type="Gene3D" id="3.40.50.12370">
    <property type="match status" value="1"/>
</dbReference>
<keyword evidence="4" id="KW-1185">Reference proteome</keyword>
<reference evidence="3 4" key="1">
    <citation type="submission" date="2020-10" db="EMBL/GenBank/DDBJ databases">
        <title>Phylogeny of dyella-like bacteria.</title>
        <authorList>
            <person name="Fu J."/>
        </authorList>
    </citation>
    <scope>NUCLEOTIDE SEQUENCE [LARGE SCALE GENOMIC DNA]</scope>
    <source>
        <strain evidence="3 4">Gsoil3046</strain>
    </source>
</reference>
<feature type="region of interest" description="Disordered" evidence="1">
    <location>
        <begin position="1"/>
        <end position="23"/>
    </location>
</feature>
<dbReference type="Pfam" id="PF00582">
    <property type="entry name" value="Usp"/>
    <property type="match status" value="1"/>
</dbReference>
<evidence type="ECO:0000313" key="4">
    <source>
        <dbReference type="Proteomes" id="UP001620460"/>
    </source>
</evidence>
<evidence type="ECO:0000313" key="3">
    <source>
        <dbReference type="EMBL" id="MFK2905636.1"/>
    </source>
</evidence>
<name>A0ABW8JZL8_9GAMM</name>
<protein>
    <submittedName>
        <fullName evidence="3">Universal stress protein</fullName>
    </submittedName>
</protein>
<evidence type="ECO:0000259" key="2">
    <source>
        <dbReference type="Pfam" id="PF00582"/>
    </source>
</evidence>
<gene>
    <name evidence="3" type="ORF">ISP17_16880</name>
</gene>
<accession>A0ABW8JZL8</accession>
<dbReference type="EMBL" id="JADIKM010000005">
    <property type="protein sequence ID" value="MFK2905636.1"/>
    <property type="molecule type" value="Genomic_DNA"/>
</dbReference>
<evidence type="ECO:0000256" key="1">
    <source>
        <dbReference type="SAM" id="MobiDB-lite"/>
    </source>
</evidence>
<dbReference type="SUPFAM" id="SSF52402">
    <property type="entry name" value="Adenine nucleotide alpha hydrolases-like"/>
    <property type="match status" value="1"/>
</dbReference>
<sequence length="299" mass="31545">MSDARAVPPQTLHAPGAAHGAGRPIPQGLPADLLAVRQGVSHAALLTGIALAARWGSRLSACRLPAEAAARAHEPTVLALLERADDASSNPADASAFARLAQTGGVSHAEWLLCRGGLADTLHRLGAWHDLVILDRDSLAGDDPFEHFGQALLGCRMPCLLLPADSGERDGQFPRIAIGWNGSIEATRAIHAALPFLHAAEHVTLLDGASALPDEDADEPPLRFDPIAFLARHGIAAQRRVLRTPASHAGEALLEATEQDRTDLLVMGGYSHSPVRERVLGGATRHVLGHAPLAVLMRH</sequence>
<dbReference type="InterPro" id="IPR006016">
    <property type="entry name" value="UspA"/>
</dbReference>
<feature type="compositionally biased region" description="Low complexity" evidence="1">
    <location>
        <begin position="13"/>
        <end position="22"/>
    </location>
</feature>
<dbReference type="RefSeq" id="WP_404635225.1">
    <property type="nucleotide sequence ID" value="NZ_JADIKM010000005.1"/>
</dbReference>
<comment type="caution">
    <text evidence="3">The sequence shown here is derived from an EMBL/GenBank/DDBJ whole genome shotgun (WGS) entry which is preliminary data.</text>
</comment>
<dbReference type="CDD" id="cd00293">
    <property type="entry name" value="USP-like"/>
    <property type="match status" value="1"/>
</dbReference>